<dbReference type="AlphaFoldDB" id="A0A147GRA5"/>
<feature type="chain" id="PRO_5007546847" description="ABC transporter substrate-binding protein" evidence="2">
    <location>
        <begin position="20"/>
        <end position="324"/>
    </location>
</feature>
<reference evidence="3 4" key="1">
    <citation type="journal article" date="2016" name="Front. Microbiol.">
        <title>Genomic Resource of Rice Seed Associated Bacteria.</title>
        <authorList>
            <person name="Midha S."/>
            <person name="Bansal K."/>
            <person name="Sharma S."/>
            <person name="Kumar N."/>
            <person name="Patil P.P."/>
            <person name="Chaudhry V."/>
            <person name="Patil P.B."/>
        </authorList>
    </citation>
    <scope>NUCLEOTIDE SEQUENCE [LARGE SCALE GENOMIC DNA]</scope>
    <source>
        <strain evidence="3 4">NS331</strain>
    </source>
</reference>
<dbReference type="CDD" id="cd13578">
    <property type="entry name" value="PBP2_Bug27"/>
    <property type="match status" value="1"/>
</dbReference>
<dbReference type="Pfam" id="PF03401">
    <property type="entry name" value="TctC"/>
    <property type="match status" value="1"/>
</dbReference>
<dbReference type="RefSeq" id="WP_058642793.1">
    <property type="nucleotide sequence ID" value="NZ_LDSL01000096.1"/>
</dbReference>
<dbReference type="InterPro" id="IPR042100">
    <property type="entry name" value="Bug_dom1"/>
</dbReference>
<dbReference type="SUPFAM" id="SSF53850">
    <property type="entry name" value="Periplasmic binding protein-like II"/>
    <property type="match status" value="1"/>
</dbReference>
<proteinExistence type="inferred from homology"/>
<evidence type="ECO:0000256" key="1">
    <source>
        <dbReference type="ARBA" id="ARBA00006987"/>
    </source>
</evidence>
<feature type="signal peptide" evidence="2">
    <location>
        <begin position="1"/>
        <end position="19"/>
    </location>
</feature>
<dbReference type="Proteomes" id="UP000072741">
    <property type="component" value="Unassembled WGS sequence"/>
</dbReference>
<keyword evidence="2" id="KW-0732">Signal</keyword>
<evidence type="ECO:0000313" key="4">
    <source>
        <dbReference type="Proteomes" id="UP000072741"/>
    </source>
</evidence>
<sequence>MIAAAFSTLALSVTAPTHAQSDYPTRPIKIVVPFPPGGPTDAATRLLAQEMQASLGQPVIVDNKPGAAGALGIDMVAKAPPDGYTLGISGVGPTILLSLLDPKLPYKPLTDLSFIGSTGQTELMFVVARDVPANNMQELLRLAKERAAQGKPLTYGSTGLGGPIHVSFEYLKLLAKVDMAHIPYKGDAQQLQDLMGGQVEVALLSPTVAIAQVKAGRIKEIAAAGARRSRLTPDLPTAAESGVPGYDANVFTLLVAPAGTPPAVRDKLNSALNDALKKTAVQNRYAEMGMAPQIMTASQTRDFIVEQTKRWGDVVRQTKVTRDN</sequence>
<accession>A0A147GRA5</accession>
<keyword evidence="4" id="KW-1185">Reference proteome</keyword>
<dbReference type="Gene3D" id="3.40.190.150">
    <property type="entry name" value="Bordetella uptake gene, domain 1"/>
    <property type="match status" value="1"/>
</dbReference>
<comment type="similarity">
    <text evidence="1">Belongs to the UPF0065 (bug) family.</text>
</comment>
<dbReference type="Gene3D" id="3.40.190.10">
    <property type="entry name" value="Periplasmic binding protein-like II"/>
    <property type="match status" value="1"/>
</dbReference>
<gene>
    <name evidence="3" type="ORF">NS331_15105</name>
</gene>
<name>A0A147GRA5_9BURK</name>
<evidence type="ECO:0000313" key="3">
    <source>
        <dbReference type="EMBL" id="KTT18936.1"/>
    </source>
</evidence>
<dbReference type="PATRIC" id="fig|433924.3.peg.5192"/>
<dbReference type="PANTHER" id="PTHR42928:SF5">
    <property type="entry name" value="BLR1237 PROTEIN"/>
    <property type="match status" value="1"/>
</dbReference>
<dbReference type="PIRSF" id="PIRSF017082">
    <property type="entry name" value="YflP"/>
    <property type="match status" value="1"/>
</dbReference>
<comment type="caution">
    <text evidence="3">The sequence shown here is derived from an EMBL/GenBank/DDBJ whole genome shotgun (WGS) entry which is preliminary data.</text>
</comment>
<dbReference type="InterPro" id="IPR005064">
    <property type="entry name" value="BUG"/>
</dbReference>
<dbReference type="EMBL" id="LDSL01000096">
    <property type="protein sequence ID" value="KTT18936.1"/>
    <property type="molecule type" value="Genomic_DNA"/>
</dbReference>
<evidence type="ECO:0000256" key="2">
    <source>
        <dbReference type="SAM" id="SignalP"/>
    </source>
</evidence>
<evidence type="ECO:0008006" key="5">
    <source>
        <dbReference type="Google" id="ProtNLM"/>
    </source>
</evidence>
<protein>
    <recommendedName>
        <fullName evidence="5">ABC transporter substrate-binding protein</fullName>
    </recommendedName>
</protein>
<dbReference type="PANTHER" id="PTHR42928">
    <property type="entry name" value="TRICARBOXYLATE-BINDING PROTEIN"/>
    <property type="match status" value="1"/>
</dbReference>
<organism evidence="3 4">
    <name type="scientific">Pseudacidovorax intermedius</name>
    <dbReference type="NCBI Taxonomy" id="433924"/>
    <lineage>
        <taxon>Bacteria</taxon>
        <taxon>Pseudomonadati</taxon>
        <taxon>Pseudomonadota</taxon>
        <taxon>Betaproteobacteria</taxon>
        <taxon>Burkholderiales</taxon>
        <taxon>Comamonadaceae</taxon>
        <taxon>Pseudacidovorax</taxon>
    </lineage>
</organism>